<evidence type="ECO:0000256" key="5">
    <source>
        <dbReference type="ARBA" id="ARBA00022801"/>
    </source>
</evidence>
<dbReference type="Pfam" id="PF00730">
    <property type="entry name" value="HhH-GPD"/>
    <property type="match status" value="1"/>
</dbReference>
<proteinExistence type="inferred from homology"/>
<evidence type="ECO:0000256" key="7">
    <source>
        <dbReference type="ARBA" id="ARBA00023014"/>
    </source>
</evidence>
<dbReference type="PATRIC" id="fig|1218492.5.peg.962"/>
<dbReference type="InterPro" id="IPR023170">
    <property type="entry name" value="HhH_base_excis_C"/>
</dbReference>
<evidence type="ECO:0000256" key="9">
    <source>
        <dbReference type="ARBA" id="ARBA00023295"/>
    </source>
</evidence>
<keyword evidence="13" id="KW-1185">Reference proteome</keyword>
<keyword evidence="12" id="KW-0540">Nuclease</keyword>
<evidence type="ECO:0000256" key="6">
    <source>
        <dbReference type="ARBA" id="ARBA00023004"/>
    </source>
</evidence>
<dbReference type="AlphaFoldDB" id="A0A0F4LSI6"/>
<evidence type="ECO:0000256" key="8">
    <source>
        <dbReference type="ARBA" id="ARBA00023204"/>
    </source>
</evidence>
<dbReference type="HAMAP" id="MF_00942">
    <property type="entry name" value="Nth"/>
    <property type="match status" value="1"/>
</dbReference>
<dbReference type="GO" id="GO:0140078">
    <property type="term" value="F:class I DNA-(apurinic or apyrimidinic site) endonuclease activity"/>
    <property type="evidence" value="ECO:0007669"/>
    <property type="project" value="UniProtKB-EC"/>
</dbReference>
<keyword evidence="10" id="KW-0238">DNA-binding</keyword>
<evidence type="ECO:0000313" key="12">
    <source>
        <dbReference type="EMBL" id="KJY61772.1"/>
    </source>
</evidence>
<keyword evidence="5 10" id="KW-0378">Hydrolase</keyword>
<keyword evidence="7" id="KW-0411">Iron-sulfur</keyword>
<evidence type="ECO:0000259" key="11">
    <source>
        <dbReference type="SMART" id="SM00478"/>
    </source>
</evidence>
<dbReference type="CDD" id="cd00056">
    <property type="entry name" value="ENDO3c"/>
    <property type="match status" value="1"/>
</dbReference>
<sequence length="217" mass="24031">MLSQQQINQAMQLIIKQFPQAGPSLHAASNFQYLIAVTLSAQTTDKAVNQVTPQLFQSFPTPQALALASVPQVENLIKSLGLYHTKAVRIIKCAQQIVTNFDGQVPAKHRQLVTLAGVGNKTANVVLADCFGIPAFAVDTHVSQIAKRLHFVAPKANVQQIEATITQALEKQYWIKGHHAMIFLGRAYNFHNEKQIHNLPIVQQCDAWEAEQLAHCH</sequence>
<comment type="function">
    <text evidence="10">DNA repair enzyme that has both DNA N-glycosylase activity and AP-lyase activity. The DNA N-glycosylase activity releases various damaged pyrimidines from DNA by cleaving the N-glycosidic bond, leaving an AP (apurinic/apyrimidinic) site. The AP-lyase activity cleaves the phosphodiester bond 3' to the AP site by a beta-elimination, leaving a 3'-terminal unsaturated sugar and a product with a terminal 5'-phosphate.</text>
</comment>
<keyword evidence="9 10" id="KW-0326">Glycosidase</keyword>
<keyword evidence="12" id="KW-0255">Endonuclease</keyword>
<keyword evidence="10" id="KW-0456">Lyase</keyword>
<dbReference type="SMART" id="SM00478">
    <property type="entry name" value="ENDO3c"/>
    <property type="match status" value="1"/>
</dbReference>
<name>A0A0F4LSI6_9LACO</name>
<dbReference type="GO" id="GO:0003677">
    <property type="term" value="F:DNA binding"/>
    <property type="evidence" value="ECO:0007669"/>
    <property type="project" value="UniProtKB-UniRule"/>
</dbReference>
<dbReference type="PANTHER" id="PTHR10359">
    <property type="entry name" value="A/G-SPECIFIC ADENINE GLYCOSYLASE/ENDONUCLEASE III"/>
    <property type="match status" value="1"/>
</dbReference>
<dbReference type="GO" id="GO:0019104">
    <property type="term" value="F:DNA N-glycosylase activity"/>
    <property type="evidence" value="ECO:0007669"/>
    <property type="project" value="UniProtKB-UniRule"/>
</dbReference>
<dbReference type="GO" id="GO:0051539">
    <property type="term" value="F:4 iron, 4 sulfur cluster binding"/>
    <property type="evidence" value="ECO:0007669"/>
    <property type="project" value="UniProtKB-KW"/>
</dbReference>
<accession>A0A0F4LSI6</accession>
<dbReference type="PANTHER" id="PTHR10359:SF18">
    <property type="entry name" value="ENDONUCLEASE III"/>
    <property type="match status" value="1"/>
</dbReference>
<comment type="caution">
    <text evidence="10">Lacks conserved residue(s) required for the propagation of feature annotation.</text>
</comment>
<keyword evidence="6" id="KW-0408">Iron</keyword>
<dbReference type="InterPro" id="IPR003265">
    <property type="entry name" value="HhH-GPD_domain"/>
</dbReference>
<dbReference type="Gene3D" id="1.10.340.30">
    <property type="entry name" value="Hypothetical protein, domain 2"/>
    <property type="match status" value="1"/>
</dbReference>
<dbReference type="Gene3D" id="1.10.1670.10">
    <property type="entry name" value="Helix-hairpin-Helix base-excision DNA repair enzymes (C-terminal)"/>
    <property type="match status" value="1"/>
</dbReference>
<keyword evidence="4 10" id="KW-0227">DNA damage</keyword>
<dbReference type="OrthoDB" id="9800977at2"/>
<dbReference type="SUPFAM" id="SSF48150">
    <property type="entry name" value="DNA-glycosylase"/>
    <property type="match status" value="1"/>
</dbReference>
<keyword evidence="3" id="KW-0479">Metal-binding</keyword>
<evidence type="ECO:0000313" key="13">
    <source>
        <dbReference type="Proteomes" id="UP000033558"/>
    </source>
</evidence>
<feature type="domain" description="HhH-GPD" evidence="11">
    <location>
        <begin position="39"/>
        <end position="187"/>
    </location>
</feature>
<dbReference type="EMBL" id="JXJQ01000008">
    <property type="protein sequence ID" value="KJY61772.1"/>
    <property type="molecule type" value="Genomic_DNA"/>
</dbReference>
<evidence type="ECO:0000256" key="1">
    <source>
        <dbReference type="ARBA" id="ARBA00008343"/>
    </source>
</evidence>
<comment type="catalytic activity">
    <reaction evidence="10">
        <text>2'-deoxyribonucleotide-(2'-deoxyribose 5'-phosphate)-2'-deoxyribonucleotide-DNA = a 3'-end 2'-deoxyribonucleotide-(2,3-dehydro-2,3-deoxyribose 5'-phosphate)-DNA + a 5'-end 5'-phospho-2'-deoxyribonucleoside-DNA + H(+)</text>
        <dbReference type="Rhea" id="RHEA:66592"/>
        <dbReference type="Rhea" id="RHEA-COMP:13180"/>
        <dbReference type="Rhea" id="RHEA-COMP:16897"/>
        <dbReference type="Rhea" id="RHEA-COMP:17067"/>
        <dbReference type="ChEBI" id="CHEBI:15378"/>
        <dbReference type="ChEBI" id="CHEBI:136412"/>
        <dbReference type="ChEBI" id="CHEBI:157695"/>
        <dbReference type="ChEBI" id="CHEBI:167181"/>
        <dbReference type="EC" id="4.2.99.18"/>
    </reaction>
</comment>
<dbReference type="FunFam" id="1.10.340.30:FF:000001">
    <property type="entry name" value="Endonuclease III"/>
    <property type="match status" value="1"/>
</dbReference>
<dbReference type="GO" id="GO:0006285">
    <property type="term" value="P:base-excision repair, AP site formation"/>
    <property type="evidence" value="ECO:0007669"/>
    <property type="project" value="TreeGrafter"/>
</dbReference>
<evidence type="ECO:0000256" key="10">
    <source>
        <dbReference type="HAMAP-Rule" id="MF_00942"/>
    </source>
</evidence>
<evidence type="ECO:0000256" key="2">
    <source>
        <dbReference type="ARBA" id="ARBA00022485"/>
    </source>
</evidence>
<keyword evidence="2" id="KW-0004">4Fe-4S</keyword>
<dbReference type="InterPro" id="IPR005759">
    <property type="entry name" value="Nth"/>
</dbReference>
<dbReference type="Proteomes" id="UP000033558">
    <property type="component" value="Unassembled WGS sequence"/>
</dbReference>
<comment type="cofactor">
    <cofactor evidence="10">
        <name>[4Fe-4S] cluster</name>
        <dbReference type="ChEBI" id="CHEBI:49883"/>
    </cofactor>
    <text evidence="10">Binds 1 [4Fe-4S] cluster.</text>
</comment>
<gene>
    <name evidence="10 12" type="primary">nth</name>
    <name evidence="12" type="ORF">JG30_08240</name>
</gene>
<organism evidence="12 13">
    <name type="scientific">Bombilactobacillus mellifer</name>
    <dbReference type="NCBI Taxonomy" id="1218492"/>
    <lineage>
        <taxon>Bacteria</taxon>
        <taxon>Bacillati</taxon>
        <taxon>Bacillota</taxon>
        <taxon>Bacilli</taxon>
        <taxon>Lactobacillales</taxon>
        <taxon>Lactobacillaceae</taxon>
        <taxon>Bombilactobacillus</taxon>
    </lineage>
</organism>
<evidence type="ECO:0000256" key="3">
    <source>
        <dbReference type="ARBA" id="ARBA00022723"/>
    </source>
</evidence>
<protein>
    <recommendedName>
        <fullName evidence="10">Endonuclease III</fullName>
        <ecNumber evidence="10">4.2.99.18</ecNumber>
    </recommendedName>
    <alternativeName>
        <fullName evidence="10">DNA-(apurinic or apyrimidinic site) lyase</fullName>
    </alternativeName>
</protein>
<dbReference type="STRING" id="1218492.JG30_08240"/>
<keyword evidence="8 10" id="KW-0234">DNA repair</keyword>
<comment type="caution">
    <text evidence="12">The sequence shown here is derived from an EMBL/GenBank/DDBJ whole genome shotgun (WGS) entry which is preliminary data.</text>
</comment>
<dbReference type="EC" id="4.2.99.18" evidence="10"/>
<dbReference type="GO" id="GO:0046872">
    <property type="term" value="F:metal ion binding"/>
    <property type="evidence" value="ECO:0007669"/>
    <property type="project" value="UniProtKB-KW"/>
</dbReference>
<reference evidence="12 13" key="1">
    <citation type="submission" date="2015-01" db="EMBL/GenBank/DDBJ databases">
        <title>Comparative genomics of the lactic acid bacteria isolated from the honey bee gut.</title>
        <authorList>
            <person name="Ellegaard K.M."/>
            <person name="Tamarit D."/>
            <person name="Javelind E."/>
            <person name="Olofsson T."/>
            <person name="Andersson S.G."/>
            <person name="Vasquez A."/>
        </authorList>
    </citation>
    <scope>NUCLEOTIDE SEQUENCE [LARGE SCALE GENOMIC DNA]</scope>
    <source>
        <strain evidence="12 13">Bin4</strain>
    </source>
</reference>
<dbReference type="RefSeq" id="WP_046316418.1">
    <property type="nucleotide sequence ID" value="NZ_JBHSZT010000001.1"/>
</dbReference>
<dbReference type="InterPro" id="IPR011257">
    <property type="entry name" value="DNA_glycosylase"/>
</dbReference>
<dbReference type="HOGENOM" id="CLU_012862_3_3_9"/>
<comment type="similarity">
    <text evidence="1 10">Belongs to the Nth/MutY family.</text>
</comment>
<dbReference type="PIRSF" id="PIRSF001435">
    <property type="entry name" value="Nth"/>
    <property type="match status" value="1"/>
</dbReference>
<evidence type="ECO:0000256" key="4">
    <source>
        <dbReference type="ARBA" id="ARBA00022763"/>
    </source>
</evidence>